<dbReference type="RefSeq" id="WP_270685979.1">
    <property type="nucleotide sequence ID" value="NZ_JAQFWQ010000031.1"/>
</dbReference>
<accession>A0ABT4U3L6</accession>
<protein>
    <submittedName>
        <fullName evidence="2">DUF397 domain-containing protein</fullName>
    </submittedName>
</protein>
<sequence length="62" mass="7228">MTELRNGWRKSSYSQGKTTCVEVAESSSRVLVRDTRYRELGYVSFPRVEWMSLLQELKRGGL</sequence>
<evidence type="ECO:0000313" key="3">
    <source>
        <dbReference type="Proteomes" id="UP001527866"/>
    </source>
</evidence>
<dbReference type="EMBL" id="JAQFWQ010000031">
    <property type="protein sequence ID" value="MDA2811525.1"/>
    <property type="molecule type" value="Genomic_DNA"/>
</dbReference>
<reference evidence="2 3" key="1">
    <citation type="submission" date="2023-01" db="EMBL/GenBank/DDBJ databases">
        <title>Draft genome sequence of Nocardiopsis sp. RSe5-2 isolated from halophytes.</title>
        <authorList>
            <person name="Duangmal K."/>
            <person name="Chantavorakit T."/>
        </authorList>
    </citation>
    <scope>NUCLEOTIDE SEQUENCE [LARGE SCALE GENOMIC DNA]</scope>
    <source>
        <strain evidence="2 3">RSe5-2</strain>
    </source>
</reference>
<gene>
    <name evidence="2" type="ORF">O4J56_12865</name>
</gene>
<dbReference type="InterPro" id="IPR007278">
    <property type="entry name" value="DUF397"/>
</dbReference>
<comment type="caution">
    <text evidence="2">The sequence shown here is derived from an EMBL/GenBank/DDBJ whole genome shotgun (WGS) entry which is preliminary data.</text>
</comment>
<name>A0ABT4U3L6_9ACTN</name>
<proteinExistence type="predicted"/>
<evidence type="ECO:0000259" key="1">
    <source>
        <dbReference type="Pfam" id="PF04149"/>
    </source>
</evidence>
<evidence type="ECO:0000313" key="2">
    <source>
        <dbReference type="EMBL" id="MDA2811525.1"/>
    </source>
</evidence>
<feature type="domain" description="DUF397" evidence="1">
    <location>
        <begin position="7"/>
        <end position="58"/>
    </location>
</feature>
<dbReference type="Proteomes" id="UP001527866">
    <property type="component" value="Unassembled WGS sequence"/>
</dbReference>
<dbReference type="Pfam" id="PF04149">
    <property type="entry name" value="DUF397"/>
    <property type="match status" value="1"/>
</dbReference>
<organism evidence="2 3">
    <name type="scientific">Nocardiopsis endophytica</name>
    <dbReference type="NCBI Taxonomy" id="3018445"/>
    <lineage>
        <taxon>Bacteria</taxon>
        <taxon>Bacillati</taxon>
        <taxon>Actinomycetota</taxon>
        <taxon>Actinomycetes</taxon>
        <taxon>Streptosporangiales</taxon>
        <taxon>Nocardiopsidaceae</taxon>
        <taxon>Nocardiopsis</taxon>
    </lineage>
</organism>
<keyword evidence="3" id="KW-1185">Reference proteome</keyword>